<protein>
    <submittedName>
        <fullName evidence="1">Uncharacterized protein</fullName>
    </submittedName>
</protein>
<sequence length="66" mass="6874">SSSTPVASASLMSGLPSNLLAYAFTNLPCSSRMHAPTLNSAPCSMQHQCYFLASLLNGLLQTGVVD</sequence>
<comment type="caution">
    <text evidence="1">The sequence shown here is derived from an EMBL/GenBank/DDBJ whole genome shotgun (WGS) entry which is preliminary data.</text>
</comment>
<evidence type="ECO:0000313" key="1">
    <source>
        <dbReference type="EMBL" id="MCI28540.1"/>
    </source>
</evidence>
<name>A0A392QY83_9FABA</name>
<reference evidence="1 2" key="1">
    <citation type="journal article" date="2018" name="Front. Plant Sci.">
        <title>Red Clover (Trifolium pratense) and Zigzag Clover (T. medium) - A Picture of Genomic Similarities and Differences.</title>
        <authorList>
            <person name="Dluhosova J."/>
            <person name="Istvanek J."/>
            <person name="Nedelnik J."/>
            <person name="Repkova J."/>
        </authorList>
    </citation>
    <scope>NUCLEOTIDE SEQUENCE [LARGE SCALE GENOMIC DNA]</scope>
    <source>
        <strain evidence="2">cv. 10/8</strain>
        <tissue evidence="1">Leaf</tissue>
    </source>
</reference>
<proteinExistence type="predicted"/>
<feature type="non-terminal residue" evidence="1">
    <location>
        <position position="1"/>
    </location>
</feature>
<evidence type="ECO:0000313" key="2">
    <source>
        <dbReference type="Proteomes" id="UP000265520"/>
    </source>
</evidence>
<accession>A0A392QY83</accession>
<dbReference type="AlphaFoldDB" id="A0A392QY83"/>
<keyword evidence="2" id="KW-1185">Reference proteome</keyword>
<dbReference type="EMBL" id="LXQA010166436">
    <property type="protein sequence ID" value="MCI28540.1"/>
    <property type="molecule type" value="Genomic_DNA"/>
</dbReference>
<dbReference type="Proteomes" id="UP000265520">
    <property type="component" value="Unassembled WGS sequence"/>
</dbReference>
<organism evidence="1 2">
    <name type="scientific">Trifolium medium</name>
    <dbReference type="NCBI Taxonomy" id="97028"/>
    <lineage>
        <taxon>Eukaryota</taxon>
        <taxon>Viridiplantae</taxon>
        <taxon>Streptophyta</taxon>
        <taxon>Embryophyta</taxon>
        <taxon>Tracheophyta</taxon>
        <taxon>Spermatophyta</taxon>
        <taxon>Magnoliopsida</taxon>
        <taxon>eudicotyledons</taxon>
        <taxon>Gunneridae</taxon>
        <taxon>Pentapetalae</taxon>
        <taxon>rosids</taxon>
        <taxon>fabids</taxon>
        <taxon>Fabales</taxon>
        <taxon>Fabaceae</taxon>
        <taxon>Papilionoideae</taxon>
        <taxon>50 kb inversion clade</taxon>
        <taxon>NPAAA clade</taxon>
        <taxon>Hologalegina</taxon>
        <taxon>IRL clade</taxon>
        <taxon>Trifolieae</taxon>
        <taxon>Trifolium</taxon>
    </lineage>
</organism>